<evidence type="ECO:0000256" key="6">
    <source>
        <dbReference type="ARBA" id="ARBA00022692"/>
    </source>
</evidence>
<evidence type="ECO:0000256" key="1">
    <source>
        <dbReference type="ARBA" id="ARBA00004651"/>
    </source>
</evidence>
<evidence type="ECO:0000256" key="3">
    <source>
        <dbReference type="ARBA" id="ARBA00022448"/>
    </source>
</evidence>
<dbReference type="GO" id="GO:0042956">
    <property type="term" value="P:maltodextrin transmembrane transport"/>
    <property type="evidence" value="ECO:0007669"/>
    <property type="project" value="TreeGrafter"/>
</dbReference>
<feature type="transmembrane region" description="Helical" evidence="9">
    <location>
        <begin position="105"/>
        <end position="130"/>
    </location>
</feature>
<feature type="transmembrane region" description="Helical" evidence="9">
    <location>
        <begin position="248"/>
        <end position="266"/>
    </location>
</feature>
<dbReference type="PANTHER" id="PTHR32243">
    <property type="entry name" value="MALTOSE TRANSPORT SYSTEM PERMEASE-RELATED"/>
    <property type="match status" value="1"/>
</dbReference>
<evidence type="ECO:0000256" key="8">
    <source>
        <dbReference type="ARBA" id="ARBA00023136"/>
    </source>
</evidence>
<dbReference type="EMBL" id="CP001700">
    <property type="protein sequence ID" value="ACU74712.1"/>
    <property type="molecule type" value="Genomic_DNA"/>
</dbReference>
<comment type="similarity">
    <text evidence="2">Belongs to the binding-protein-dependent transport system permease family. MalFG subfamily.</text>
</comment>
<evidence type="ECO:0000313" key="11">
    <source>
        <dbReference type="EMBL" id="ACU74712.1"/>
    </source>
</evidence>
<evidence type="ECO:0000256" key="4">
    <source>
        <dbReference type="ARBA" id="ARBA00022475"/>
    </source>
</evidence>
<comment type="subcellular location">
    <subcellularLocation>
        <location evidence="1 9">Cell membrane</location>
        <topology evidence="1 9">Multi-pass membrane protein</topology>
    </subcellularLocation>
</comment>
<dbReference type="CDD" id="cd06261">
    <property type="entry name" value="TM_PBP2"/>
    <property type="match status" value="1"/>
</dbReference>
<dbReference type="PROSITE" id="PS50928">
    <property type="entry name" value="ABC_TM1"/>
    <property type="match status" value="1"/>
</dbReference>
<dbReference type="SUPFAM" id="SSF161098">
    <property type="entry name" value="MetI-like"/>
    <property type="match status" value="1"/>
</dbReference>
<evidence type="ECO:0000313" key="12">
    <source>
        <dbReference type="Proteomes" id="UP000000851"/>
    </source>
</evidence>
<organism evidence="11 12">
    <name type="scientific">Catenulispora acidiphila (strain DSM 44928 / JCM 14897 / NBRC 102108 / NRRL B-24433 / ID139908)</name>
    <dbReference type="NCBI Taxonomy" id="479433"/>
    <lineage>
        <taxon>Bacteria</taxon>
        <taxon>Bacillati</taxon>
        <taxon>Actinomycetota</taxon>
        <taxon>Actinomycetes</taxon>
        <taxon>Catenulisporales</taxon>
        <taxon>Catenulisporaceae</taxon>
        <taxon>Catenulispora</taxon>
    </lineage>
</organism>
<dbReference type="InterPro" id="IPR035906">
    <property type="entry name" value="MetI-like_sf"/>
</dbReference>
<protein>
    <submittedName>
        <fullName evidence="11">Binding-protein-dependent transport systems inner membrane component</fullName>
    </submittedName>
</protein>
<dbReference type="GO" id="GO:0005886">
    <property type="term" value="C:plasma membrane"/>
    <property type="evidence" value="ECO:0007669"/>
    <property type="project" value="UniProtKB-SubCell"/>
</dbReference>
<evidence type="ECO:0000256" key="7">
    <source>
        <dbReference type="ARBA" id="ARBA00022989"/>
    </source>
</evidence>
<name>C7QDT8_CATAD</name>
<dbReference type="HOGENOM" id="CLU_016047_1_2_11"/>
<dbReference type="InterPro" id="IPR050901">
    <property type="entry name" value="BP-dep_ABC_trans_perm"/>
</dbReference>
<keyword evidence="8 9" id="KW-0472">Membrane</keyword>
<keyword evidence="12" id="KW-1185">Reference proteome</keyword>
<dbReference type="InterPro" id="IPR000515">
    <property type="entry name" value="MetI-like"/>
</dbReference>
<reference evidence="11 12" key="1">
    <citation type="journal article" date="2009" name="Stand. Genomic Sci.">
        <title>Complete genome sequence of Catenulispora acidiphila type strain (ID 139908).</title>
        <authorList>
            <person name="Copeland A."/>
            <person name="Lapidus A."/>
            <person name="Glavina Del Rio T."/>
            <person name="Nolan M."/>
            <person name="Lucas S."/>
            <person name="Chen F."/>
            <person name="Tice H."/>
            <person name="Cheng J.F."/>
            <person name="Bruce D."/>
            <person name="Goodwin L."/>
            <person name="Pitluck S."/>
            <person name="Mikhailova N."/>
            <person name="Pati A."/>
            <person name="Ivanova N."/>
            <person name="Mavromatis K."/>
            <person name="Chen A."/>
            <person name="Palaniappan K."/>
            <person name="Chain P."/>
            <person name="Land M."/>
            <person name="Hauser L."/>
            <person name="Chang Y.J."/>
            <person name="Jeffries C.D."/>
            <person name="Chertkov O."/>
            <person name="Brettin T."/>
            <person name="Detter J.C."/>
            <person name="Han C."/>
            <person name="Ali Z."/>
            <person name="Tindall B.J."/>
            <person name="Goker M."/>
            <person name="Bristow J."/>
            <person name="Eisen J.A."/>
            <person name="Markowitz V."/>
            <person name="Hugenholtz P."/>
            <person name="Kyrpides N.C."/>
            <person name="Klenk H.P."/>
        </authorList>
    </citation>
    <scope>NUCLEOTIDE SEQUENCE [LARGE SCALE GENOMIC DNA]</scope>
    <source>
        <strain evidence="12">DSM 44928 / JCM 14897 / NBRC 102108 / NRRL B-24433 / ID139908</strain>
    </source>
</reference>
<evidence type="ECO:0000256" key="9">
    <source>
        <dbReference type="RuleBase" id="RU363032"/>
    </source>
</evidence>
<sequence precursor="true">MMKDRLWWRHLIGLAALVFALVPILFLVSAALNPVGTLSTTSLIPTGASLSNFSKLFHDPNSPYVRWYVNTLVICGVSAVLNVLIGVSGAYAFSRLRFRGRRPGLTGILLVQMFPNFISLTALYLTFISIGDVLPAAGLNTSLGLILVYLGGAMGVNTWLLKGYLDTIPKELDEAARIDGATENQVFFRVILPLAVPMLVVVGLFSFVSFLNEILLAGVFLTDTTHKTLAVGLYGLVSGNHNTDYGEFAAGSLLAGVPVVLIYLYLQKYLVKGLTAGAVKG</sequence>
<keyword evidence="7 9" id="KW-1133">Transmembrane helix</keyword>
<feature type="transmembrane region" description="Helical" evidence="9">
    <location>
        <begin position="186"/>
        <end position="211"/>
    </location>
</feature>
<keyword evidence="6 9" id="KW-0812">Transmembrane</keyword>
<feature type="transmembrane region" description="Helical" evidence="9">
    <location>
        <begin position="67"/>
        <end position="93"/>
    </location>
</feature>
<dbReference type="GO" id="GO:0015423">
    <property type="term" value="F:ABC-type maltose transporter activity"/>
    <property type="evidence" value="ECO:0007669"/>
    <property type="project" value="TreeGrafter"/>
</dbReference>
<dbReference type="Pfam" id="PF00528">
    <property type="entry name" value="BPD_transp_1"/>
    <property type="match status" value="1"/>
</dbReference>
<keyword evidence="5" id="KW-0762">Sugar transport</keyword>
<evidence type="ECO:0000256" key="2">
    <source>
        <dbReference type="ARBA" id="ARBA00009047"/>
    </source>
</evidence>
<dbReference type="RefSeq" id="WP_015794441.1">
    <property type="nucleotide sequence ID" value="NC_013131.1"/>
</dbReference>
<evidence type="ECO:0000256" key="5">
    <source>
        <dbReference type="ARBA" id="ARBA00022597"/>
    </source>
</evidence>
<dbReference type="eggNOG" id="COG3833">
    <property type="taxonomic scope" value="Bacteria"/>
</dbReference>
<dbReference type="AlphaFoldDB" id="C7QDT8"/>
<feature type="transmembrane region" description="Helical" evidence="9">
    <location>
        <begin position="142"/>
        <end position="165"/>
    </location>
</feature>
<proteinExistence type="inferred from homology"/>
<evidence type="ECO:0000259" key="10">
    <source>
        <dbReference type="PROSITE" id="PS50928"/>
    </source>
</evidence>
<dbReference type="OrthoDB" id="9794684at2"/>
<dbReference type="KEGG" id="cai:Caci_5854"/>
<accession>C7QDT8</accession>
<dbReference type="STRING" id="479433.Caci_5854"/>
<keyword evidence="3 9" id="KW-0813">Transport</keyword>
<dbReference type="Proteomes" id="UP000000851">
    <property type="component" value="Chromosome"/>
</dbReference>
<feature type="domain" description="ABC transmembrane type-1" evidence="10">
    <location>
        <begin position="68"/>
        <end position="266"/>
    </location>
</feature>
<dbReference type="PANTHER" id="PTHR32243:SF50">
    <property type="entry name" value="MALTOSE_MALTODEXTRIN TRANSPORT SYSTEM PERMEASE PROTEIN MALG"/>
    <property type="match status" value="1"/>
</dbReference>
<keyword evidence="4" id="KW-1003">Cell membrane</keyword>
<gene>
    <name evidence="11" type="ordered locus">Caci_5854</name>
</gene>
<dbReference type="Gene3D" id="1.10.3720.10">
    <property type="entry name" value="MetI-like"/>
    <property type="match status" value="1"/>
</dbReference>
<dbReference type="InParanoid" id="C7QDT8"/>